<evidence type="ECO:0000256" key="1">
    <source>
        <dbReference type="PIRSR" id="PIRSR601310-1"/>
    </source>
</evidence>
<dbReference type="InterPro" id="IPR051884">
    <property type="entry name" value="Bis(5'-adenosyl)-TPase_reg"/>
</dbReference>
<evidence type="ECO:0000256" key="3">
    <source>
        <dbReference type="PROSITE-ProRule" id="PRU00464"/>
    </source>
</evidence>
<evidence type="ECO:0000313" key="6">
    <source>
        <dbReference type="EMBL" id="POY73539.1"/>
    </source>
</evidence>
<dbReference type="GO" id="GO:0003824">
    <property type="term" value="F:catalytic activity"/>
    <property type="evidence" value="ECO:0007669"/>
    <property type="project" value="InterPro"/>
</dbReference>
<feature type="compositionally biased region" description="Basic and acidic residues" evidence="4">
    <location>
        <begin position="146"/>
        <end position="156"/>
    </location>
</feature>
<dbReference type="SUPFAM" id="SSF54197">
    <property type="entry name" value="HIT-like"/>
    <property type="match status" value="1"/>
</dbReference>
<keyword evidence="7" id="KW-1185">Reference proteome</keyword>
<dbReference type="InterPro" id="IPR019808">
    <property type="entry name" value="Histidine_triad_CS"/>
</dbReference>
<dbReference type="PANTHER" id="PTHR46243:SF1">
    <property type="entry name" value="BIS(5'-ADENOSYL)-TRIPHOSPHATASE"/>
    <property type="match status" value="1"/>
</dbReference>
<evidence type="ECO:0000256" key="4">
    <source>
        <dbReference type="SAM" id="MobiDB-lite"/>
    </source>
</evidence>
<feature type="active site" description="Tele-AMP-histidine intermediate" evidence="1">
    <location>
        <position position="100"/>
    </location>
</feature>
<dbReference type="InterPro" id="IPR011146">
    <property type="entry name" value="HIT-like"/>
</dbReference>
<organism evidence="6 7">
    <name type="scientific">Rhodotorula taiwanensis</name>
    <dbReference type="NCBI Taxonomy" id="741276"/>
    <lineage>
        <taxon>Eukaryota</taxon>
        <taxon>Fungi</taxon>
        <taxon>Dikarya</taxon>
        <taxon>Basidiomycota</taxon>
        <taxon>Pucciniomycotina</taxon>
        <taxon>Microbotryomycetes</taxon>
        <taxon>Sporidiobolales</taxon>
        <taxon>Sporidiobolaceae</taxon>
        <taxon>Rhodotorula</taxon>
    </lineage>
</organism>
<dbReference type="PRINTS" id="PR00332">
    <property type="entry name" value="HISTRIAD"/>
</dbReference>
<protein>
    <recommendedName>
        <fullName evidence="5">HIT domain-containing protein</fullName>
    </recommendedName>
</protein>
<feature type="compositionally biased region" description="Basic and acidic residues" evidence="4">
    <location>
        <begin position="167"/>
        <end position="182"/>
    </location>
</feature>
<dbReference type="AlphaFoldDB" id="A0A2S5B9V2"/>
<name>A0A2S5B9V2_9BASI</name>
<evidence type="ECO:0000256" key="2">
    <source>
        <dbReference type="PIRSR" id="PIRSR601310-3"/>
    </source>
</evidence>
<dbReference type="InterPro" id="IPR001310">
    <property type="entry name" value="Histidine_triad_HIT"/>
</dbReference>
<sequence>MSLSTLRFSTFSVASQVFYQSQSRLSFAFVNLKPIVPGHVLVVPRRVVPRLRDLTPDEVTDLFASVHQISRVIEVEYKAQALNIALQDGPMAGQSVPHVHVHIIPRRAKDFEPLDEMYNALDAKNLSQDFAEAYAARPLRAERKAFEAEQRERQRGNVESPFSGIEDMERRPRGTDEMRIEALRLSGLFPEENRGITEEESGETPMTGRID</sequence>
<dbReference type="OrthoDB" id="680339at2759"/>
<dbReference type="EMBL" id="PJQD01000036">
    <property type="protein sequence ID" value="POY73539.1"/>
    <property type="molecule type" value="Genomic_DNA"/>
</dbReference>
<feature type="short sequence motif" description="Histidine triad motif" evidence="2 3">
    <location>
        <begin position="98"/>
        <end position="102"/>
    </location>
</feature>
<dbReference type="Pfam" id="PF01230">
    <property type="entry name" value="HIT"/>
    <property type="match status" value="1"/>
</dbReference>
<dbReference type="PROSITE" id="PS00892">
    <property type="entry name" value="HIT_1"/>
    <property type="match status" value="1"/>
</dbReference>
<reference evidence="6 7" key="1">
    <citation type="journal article" date="2018" name="Front. Microbiol.">
        <title>Prospects for Fungal Bioremediation of Acidic Radioactive Waste Sites: Characterization and Genome Sequence of Rhodotorula taiwanensis MD1149.</title>
        <authorList>
            <person name="Tkavc R."/>
            <person name="Matrosova V.Y."/>
            <person name="Grichenko O.E."/>
            <person name="Gostincar C."/>
            <person name="Volpe R.P."/>
            <person name="Klimenkova P."/>
            <person name="Gaidamakova E.K."/>
            <person name="Zhou C.E."/>
            <person name="Stewart B.J."/>
            <person name="Lyman M.G."/>
            <person name="Malfatti S.A."/>
            <person name="Rubinfeld B."/>
            <person name="Courtot M."/>
            <person name="Singh J."/>
            <person name="Dalgard C.L."/>
            <person name="Hamilton T."/>
            <person name="Frey K.G."/>
            <person name="Gunde-Cimerman N."/>
            <person name="Dugan L."/>
            <person name="Daly M.J."/>
        </authorList>
    </citation>
    <scope>NUCLEOTIDE SEQUENCE [LARGE SCALE GENOMIC DNA]</scope>
    <source>
        <strain evidence="6 7">MD1149</strain>
    </source>
</reference>
<feature type="region of interest" description="Disordered" evidence="4">
    <location>
        <begin position="146"/>
        <end position="211"/>
    </location>
</feature>
<evidence type="ECO:0000313" key="7">
    <source>
        <dbReference type="Proteomes" id="UP000237144"/>
    </source>
</evidence>
<dbReference type="STRING" id="741276.A0A2S5B9V2"/>
<dbReference type="Proteomes" id="UP000237144">
    <property type="component" value="Unassembled WGS sequence"/>
</dbReference>
<dbReference type="PROSITE" id="PS51084">
    <property type="entry name" value="HIT_2"/>
    <property type="match status" value="1"/>
</dbReference>
<dbReference type="InterPro" id="IPR036265">
    <property type="entry name" value="HIT-like_sf"/>
</dbReference>
<proteinExistence type="predicted"/>
<evidence type="ECO:0000259" key="5">
    <source>
        <dbReference type="PROSITE" id="PS51084"/>
    </source>
</evidence>
<comment type="caution">
    <text evidence="6">The sequence shown here is derived from an EMBL/GenBank/DDBJ whole genome shotgun (WGS) entry which is preliminary data.</text>
</comment>
<accession>A0A2S5B9V2</accession>
<dbReference type="PANTHER" id="PTHR46243">
    <property type="entry name" value="BIS(5'-ADENOSYL)-TRIPHOSPHATASE"/>
    <property type="match status" value="1"/>
</dbReference>
<gene>
    <name evidence="6" type="ORF">BMF94_3477</name>
</gene>
<dbReference type="Gene3D" id="3.30.428.10">
    <property type="entry name" value="HIT-like"/>
    <property type="match status" value="1"/>
</dbReference>
<feature type="domain" description="HIT" evidence="5">
    <location>
        <begin position="4"/>
        <end position="113"/>
    </location>
</feature>